<sequence length="108" mass="12692">MLLIIIPAPAFDTIRKRLPEVKSLEPKNSRFETREQRKKIPEKEVESLSRILRDFETIRARWLEDCVVESLDPAGIRLPENIAAGHLSGQSQDWRRMEYRRTHAPIED</sequence>
<organism evidence="1 2">
    <name type="scientific">Ditylenchus destructor</name>
    <dbReference type="NCBI Taxonomy" id="166010"/>
    <lineage>
        <taxon>Eukaryota</taxon>
        <taxon>Metazoa</taxon>
        <taxon>Ecdysozoa</taxon>
        <taxon>Nematoda</taxon>
        <taxon>Chromadorea</taxon>
        <taxon>Rhabditida</taxon>
        <taxon>Tylenchina</taxon>
        <taxon>Tylenchomorpha</taxon>
        <taxon>Sphaerularioidea</taxon>
        <taxon>Anguinidae</taxon>
        <taxon>Anguininae</taxon>
        <taxon>Ditylenchus</taxon>
    </lineage>
</organism>
<dbReference type="AlphaFoldDB" id="A0AAD4MN80"/>
<evidence type="ECO:0000313" key="1">
    <source>
        <dbReference type="EMBL" id="KAI1700692.1"/>
    </source>
</evidence>
<reference evidence="1" key="1">
    <citation type="submission" date="2022-01" db="EMBL/GenBank/DDBJ databases">
        <title>Genome Sequence Resource for Two Populations of Ditylenchus destructor, the Migratory Endoparasitic Phytonematode.</title>
        <authorList>
            <person name="Zhang H."/>
            <person name="Lin R."/>
            <person name="Xie B."/>
        </authorList>
    </citation>
    <scope>NUCLEOTIDE SEQUENCE</scope>
    <source>
        <strain evidence="1">BazhouSP</strain>
    </source>
</reference>
<comment type="caution">
    <text evidence="1">The sequence shown here is derived from an EMBL/GenBank/DDBJ whole genome shotgun (WGS) entry which is preliminary data.</text>
</comment>
<accession>A0AAD4MN80</accession>
<protein>
    <submittedName>
        <fullName evidence="1">Uncharacterized protein</fullName>
    </submittedName>
</protein>
<proteinExistence type="predicted"/>
<keyword evidence="2" id="KW-1185">Reference proteome</keyword>
<dbReference type="EMBL" id="JAKKPZ010000137">
    <property type="protein sequence ID" value="KAI1700692.1"/>
    <property type="molecule type" value="Genomic_DNA"/>
</dbReference>
<dbReference type="Proteomes" id="UP001201812">
    <property type="component" value="Unassembled WGS sequence"/>
</dbReference>
<gene>
    <name evidence="1" type="ORF">DdX_16553</name>
</gene>
<evidence type="ECO:0000313" key="2">
    <source>
        <dbReference type="Proteomes" id="UP001201812"/>
    </source>
</evidence>
<name>A0AAD4MN80_9BILA</name>